<protein>
    <submittedName>
        <fullName evidence="2">Uncharacterized protein</fullName>
    </submittedName>
</protein>
<keyword evidence="3" id="KW-1185">Reference proteome</keyword>
<dbReference type="AlphaFoldDB" id="A0A1D3CVK2"/>
<evidence type="ECO:0000313" key="2">
    <source>
        <dbReference type="EMBL" id="OEH75230.1"/>
    </source>
</evidence>
<dbReference type="EMBL" id="JROU02001790">
    <property type="protein sequence ID" value="OEH75230.1"/>
    <property type="molecule type" value="Genomic_DNA"/>
</dbReference>
<sequence length="290" mass="32211">MLHHVNIGNQEGEPHALRQQLLLLLRLLAVPAATPLVLSQQQLAVLTSQQQQHLLDQHATLLPRLWSGCMWSIRGECEECAVRSLAALIEISKHIREPQGLALELLTQTLPPIYENLIEAIERQVLQFKRTGVLPKPGELPLGSFFSSSRTSSARESPLSSAASRDRASLLHRGDFKSCFRGALRSGFIRRDSGQLVPSRLSVRVAGDAAYCVIALNAKLQTLTIFTQPDHLYVSSSKNSSTPTHISKCDAGAAARKEAWKKEKAERYMRRQSCSPHLLLSVLSRQLWSD</sequence>
<gene>
    <name evidence="2" type="ORF">cyc_09022</name>
</gene>
<accession>A0A1D3CVK2</accession>
<feature type="signal peptide" evidence="1">
    <location>
        <begin position="1"/>
        <end position="39"/>
    </location>
</feature>
<comment type="caution">
    <text evidence="2">The sequence shown here is derived from an EMBL/GenBank/DDBJ whole genome shotgun (WGS) entry which is preliminary data.</text>
</comment>
<keyword evidence="1" id="KW-0732">Signal</keyword>
<dbReference type="Proteomes" id="UP000095192">
    <property type="component" value="Unassembled WGS sequence"/>
</dbReference>
<name>A0A1D3CVK2_9EIME</name>
<dbReference type="VEuPathDB" id="ToxoDB:cyc_09022"/>
<feature type="chain" id="PRO_5008913945" evidence="1">
    <location>
        <begin position="40"/>
        <end position="290"/>
    </location>
</feature>
<evidence type="ECO:0000313" key="3">
    <source>
        <dbReference type="Proteomes" id="UP000095192"/>
    </source>
</evidence>
<reference evidence="2 3" key="1">
    <citation type="journal article" date="2016" name="BMC Genomics">
        <title>Comparative genomics reveals Cyclospora cayetanensis possesses coccidia-like metabolism and invasion components but unique surface antigens.</title>
        <authorList>
            <person name="Liu S."/>
            <person name="Wang L."/>
            <person name="Zheng H."/>
            <person name="Xu Z."/>
            <person name="Roellig D.M."/>
            <person name="Li N."/>
            <person name="Frace M.A."/>
            <person name="Tang K."/>
            <person name="Arrowood M.J."/>
            <person name="Moss D.M."/>
            <person name="Zhang L."/>
            <person name="Feng Y."/>
            <person name="Xiao L."/>
        </authorList>
    </citation>
    <scope>NUCLEOTIDE SEQUENCE [LARGE SCALE GENOMIC DNA]</scope>
    <source>
        <strain evidence="2 3">CHN_HEN01</strain>
    </source>
</reference>
<evidence type="ECO:0000256" key="1">
    <source>
        <dbReference type="SAM" id="SignalP"/>
    </source>
</evidence>
<proteinExistence type="predicted"/>
<organism evidence="2 3">
    <name type="scientific">Cyclospora cayetanensis</name>
    <dbReference type="NCBI Taxonomy" id="88456"/>
    <lineage>
        <taxon>Eukaryota</taxon>
        <taxon>Sar</taxon>
        <taxon>Alveolata</taxon>
        <taxon>Apicomplexa</taxon>
        <taxon>Conoidasida</taxon>
        <taxon>Coccidia</taxon>
        <taxon>Eucoccidiorida</taxon>
        <taxon>Eimeriorina</taxon>
        <taxon>Eimeriidae</taxon>
        <taxon>Cyclospora</taxon>
    </lineage>
</organism>
<dbReference type="InParanoid" id="A0A1D3CVK2"/>